<reference evidence="3" key="1">
    <citation type="journal article" date="2020" name="Stud. Mycol.">
        <title>101 Dothideomycetes genomes: a test case for predicting lifestyles and emergence of pathogens.</title>
        <authorList>
            <person name="Haridas S."/>
            <person name="Albert R."/>
            <person name="Binder M."/>
            <person name="Bloem J."/>
            <person name="Labutti K."/>
            <person name="Salamov A."/>
            <person name="Andreopoulos B."/>
            <person name="Baker S."/>
            <person name="Barry K."/>
            <person name="Bills G."/>
            <person name="Bluhm B."/>
            <person name="Cannon C."/>
            <person name="Castanera R."/>
            <person name="Culley D."/>
            <person name="Daum C."/>
            <person name="Ezra D."/>
            <person name="Gonzalez J."/>
            <person name="Henrissat B."/>
            <person name="Kuo A."/>
            <person name="Liang C."/>
            <person name="Lipzen A."/>
            <person name="Lutzoni F."/>
            <person name="Magnuson J."/>
            <person name="Mondo S."/>
            <person name="Nolan M."/>
            <person name="Ohm R."/>
            <person name="Pangilinan J."/>
            <person name="Park H.-J."/>
            <person name="Ramirez L."/>
            <person name="Alfaro M."/>
            <person name="Sun H."/>
            <person name="Tritt A."/>
            <person name="Yoshinaga Y."/>
            <person name="Zwiers L.-H."/>
            <person name="Turgeon B."/>
            <person name="Goodwin S."/>
            <person name="Spatafora J."/>
            <person name="Crous P."/>
            <person name="Grigoriev I."/>
        </authorList>
    </citation>
    <scope>NUCLEOTIDE SEQUENCE</scope>
    <source>
        <strain evidence="3">CBS 627.86</strain>
    </source>
</reference>
<feature type="domain" description="Sfi1 spindle body" evidence="2">
    <location>
        <begin position="353"/>
        <end position="919"/>
    </location>
</feature>
<gene>
    <name evidence="3" type="ORF">BDV96DRAFT_547731</name>
</gene>
<organism evidence="3 4">
    <name type="scientific">Lophiotrema nucula</name>
    <dbReference type="NCBI Taxonomy" id="690887"/>
    <lineage>
        <taxon>Eukaryota</taxon>
        <taxon>Fungi</taxon>
        <taxon>Dikarya</taxon>
        <taxon>Ascomycota</taxon>
        <taxon>Pezizomycotina</taxon>
        <taxon>Dothideomycetes</taxon>
        <taxon>Pleosporomycetidae</taxon>
        <taxon>Pleosporales</taxon>
        <taxon>Lophiotremataceae</taxon>
        <taxon>Lophiotrema</taxon>
    </lineage>
</organism>
<feature type="region of interest" description="Disordered" evidence="1">
    <location>
        <begin position="923"/>
        <end position="975"/>
    </location>
</feature>
<feature type="compositionally biased region" description="Basic residues" evidence="1">
    <location>
        <begin position="1203"/>
        <end position="1214"/>
    </location>
</feature>
<dbReference type="Pfam" id="PF08457">
    <property type="entry name" value="Sfi1"/>
    <property type="match status" value="1"/>
</dbReference>
<evidence type="ECO:0000313" key="4">
    <source>
        <dbReference type="Proteomes" id="UP000799770"/>
    </source>
</evidence>
<feature type="compositionally biased region" description="Basic and acidic residues" evidence="1">
    <location>
        <begin position="1132"/>
        <end position="1146"/>
    </location>
</feature>
<feature type="compositionally biased region" description="Low complexity" evidence="1">
    <location>
        <begin position="266"/>
        <end position="275"/>
    </location>
</feature>
<feature type="compositionally biased region" description="Polar residues" evidence="1">
    <location>
        <begin position="1016"/>
        <end position="1032"/>
    </location>
</feature>
<feature type="compositionally biased region" description="Acidic residues" evidence="1">
    <location>
        <begin position="232"/>
        <end position="241"/>
    </location>
</feature>
<feature type="compositionally biased region" description="Basic residues" evidence="1">
    <location>
        <begin position="192"/>
        <end position="205"/>
    </location>
</feature>
<dbReference type="AlphaFoldDB" id="A0A6A5Z739"/>
<evidence type="ECO:0000259" key="2">
    <source>
        <dbReference type="Pfam" id="PF08457"/>
    </source>
</evidence>
<sequence length="1214" mass="138603">MPSSMSAKDEDIGDLSNEDIEILYDIVSHASTLPGHPRPFRALFEAYDAVLAQKGIDPDHDSRYLRFLFRMQDDEGQHKDEGLVERFQRLMAEMDIRVECDPEGEGIEEITRNDVGVGNARGGESKVVSRRGSFDSFFDATADKVAGSDGTRVRRGSHGVLSDISGKRRSRSHAEGRSQALPIRSRVNGQMQHRRSTSQSQHRRNSSVASRGSLRINRDGTGGMQQQPDYDASADESEQTDSFDGSRSHIQIPGVNAPIPGAGTLPQHQPPQAQVQPYMGPDYRPSDTQMLDDAETFEYNHVQATARTALRTWRDKTSQLQDDVDDMSSRADVFYGRTILRVSLNAWRVALSNQRLVVETERFFERLETRAEKARNLFLLTKAFTHWAKSAEDEVLRTSVARRHILRTRYFNAWRDITAVNELKIQHFILTNFLRKWRRRAELARENDELAVTLYTENLVYKVYWRWFWAFCERRAPVWGEARLKRNVLERWMEIVGLLREREGWAEDRRERVVAEGALGSLRSKMAKVQEMERQAVDWRNARVLADAMTTWRKRAVLAPLARQLEERVNGRVARSVLQTWQKNAQLSRQASQIDRTRILRNAWTAWNDRLRIQALAVRIDDRVLVESLYKWALASRVSLFIRVHDRSLKETIFARWADRTQQRRSDLEDAERRFTQFKRTQLLRIHLRRIEQAVVELRGKEFLARSMYEPLLKQRQFNFLLAKHEHFKQLSTWATDAEFYVTTTHALKRWRETTEHTRRSRRREAYAQVRRLVKMNLVRRTFGAWRDKTARYELQDRQADEMVENGILNQATNLLAHWHTRSQTIQNFSLQASALHSARLLSTHLSAWQRRFARYQSQDSQADALRQENTELAASGALKKLGWKLWNIQRREEDAAALQQRSFEKHVRAMLRFWVEQMRDRVAQRPVSPTPSSRHRGHPPSDGNGDGGDRNDFDDDDNDEGGGGGAAAGDEDGDLTRRLENWTAFDAENLGLNLTPPSNLDLSFSIMSPERTQPRARTSRFQQRPTPSSSHLGIGVRPTAGFPARPHTTPLPSRPGRLPPPHQHPIPEESEFFPVVNAEENEDLDFANAWSSTPAPPPAFLPPQNQTLASKPKPLPGYLKTPSKRSVARSKRPELPASPEKRPVLIDRNALGGGVMSAPPANRAVDVDVGQGGRGGVVSFRERLREGGFGGSVGVGGGLRGRGGRGGKRVGFG</sequence>
<name>A0A6A5Z739_9PLEO</name>
<accession>A0A6A5Z739</accession>
<feature type="region of interest" description="Disordered" evidence="1">
    <location>
        <begin position="1190"/>
        <end position="1214"/>
    </location>
</feature>
<keyword evidence="4" id="KW-1185">Reference proteome</keyword>
<dbReference type="Proteomes" id="UP000799770">
    <property type="component" value="Unassembled WGS sequence"/>
</dbReference>
<dbReference type="EMBL" id="ML977325">
    <property type="protein sequence ID" value="KAF2114607.1"/>
    <property type="molecule type" value="Genomic_DNA"/>
</dbReference>
<evidence type="ECO:0000313" key="3">
    <source>
        <dbReference type="EMBL" id="KAF2114607.1"/>
    </source>
</evidence>
<proteinExistence type="predicted"/>
<dbReference type="InterPro" id="IPR013665">
    <property type="entry name" value="Sfi1_dom"/>
</dbReference>
<dbReference type="OrthoDB" id="5215300at2759"/>
<feature type="region of interest" description="Disordered" evidence="1">
    <location>
        <begin position="1089"/>
        <end position="1174"/>
    </location>
</feature>
<feature type="region of interest" description="Disordered" evidence="1">
    <location>
        <begin position="148"/>
        <end position="275"/>
    </location>
</feature>
<feature type="compositionally biased region" description="Gly residues" evidence="1">
    <location>
        <begin position="1190"/>
        <end position="1202"/>
    </location>
</feature>
<feature type="region of interest" description="Disordered" evidence="1">
    <location>
        <begin position="1011"/>
        <end position="1069"/>
    </location>
</feature>
<protein>
    <submittedName>
        <fullName evidence="3">Sfi1 spindle body protein-domain-containing protein</fullName>
    </submittedName>
</protein>
<evidence type="ECO:0000256" key="1">
    <source>
        <dbReference type="SAM" id="MobiDB-lite"/>
    </source>
</evidence>